<feature type="signal peptide" evidence="10">
    <location>
        <begin position="1"/>
        <end position="23"/>
    </location>
</feature>
<evidence type="ECO:0000313" key="14">
    <source>
        <dbReference type="Proteomes" id="UP000445000"/>
    </source>
</evidence>
<evidence type="ECO:0000256" key="8">
    <source>
        <dbReference type="PROSITE-ProRule" id="PRU01360"/>
    </source>
</evidence>
<keyword evidence="2 8" id="KW-0813">Transport</keyword>
<evidence type="ECO:0000256" key="6">
    <source>
        <dbReference type="ARBA" id="ARBA00023136"/>
    </source>
</evidence>
<dbReference type="Pfam" id="PF00593">
    <property type="entry name" value="TonB_dep_Rec_b-barrel"/>
    <property type="match status" value="1"/>
</dbReference>
<dbReference type="SUPFAM" id="SSF56935">
    <property type="entry name" value="Porins"/>
    <property type="match status" value="1"/>
</dbReference>
<reference evidence="14" key="1">
    <citation type="submission" date="2020-01" db="EMBL/GenBank/DDBJ databases">
        <title>'Steroidobacter agaridevorans' sp. nov., agar-degrading bacteria isolated from rhizosphere soils.</title>
        <authorList>
            <person name="Ikenaga M."/>
            <person name="Kataoka M."/>
            <person name="Murouchi A."/>
            <person name="Katsuragi S."/>
            <person name="Sakai M."/>
        </authorList>
    </citation>
    <scope>NUCLEOTIDE SEQUENCE [LARGE SCALE GENOMIC DNA]</scope>
    <source>
        <strain evidence="14">YU21-B</strain>
    </source>
</reference>
<dbReference type="EMBL" id="BLJN01000002">
    <property type="protein sequence ID" value="GFE80006.1"/>
    <property type="molecule type" value="Genomic_DNA"/>
</dbReference>
<evidence type="ECO:0000256" key="10">
    <source>
        <dbReference type="SAM" id="SignalP"/>
    </source>
</evidence>
<gene>
    <name evidence="13" type="primary">cirA_2</name>
    <name evidence="13" type="ORF">GCM10011487_20060</name>
</gene>
<dbReference type="Proteomes" id="UP000445000">
    <property type="component" value="Unassembled WGS sequence"/>
</dbReference>
<feature type="chain" id="PRO_5032608574" evidence="10">
    <location>
        <begin position="24"/>
        <end position="909"/>
    </location>
</feature>
<evidence type="ECO:0000256" key="7">
    <source>
        <dbReference type="ARBA" id="ARBA00023237"/>
    </source>
</evidence>
<organism evidence="13 14">
    <name type="scientific">Steroidobacter agaridevorans</name>
    <dbReference type="NCBI Taxonomy" id="2695856"/>
    <lineage>
        <taxon>Bacteria</taxon>
        <taxon>Pseudomonadati</taxon>
        <taxon>Pseudomonadota</taxon>
        <taxon>Gammaproteobacteria</taxon>
        <taxon>Steroidobacterales</taxon>
        <taxon>Steroidobacteraceae</taxon>
        <taxon>Steroidobacter</taxon>
    </lineage>
</organism>
<dbReference type="PROSITE" id="PS52016">
    <property type="entry name" value="TONB_DEPENDENT_REC_3"/>
    <property type="match status" value="1"/>
</dbReference>
<sequence length="909" mass="99462">MKRHIVFYTASAVGLLGAHFAQAQSTQPAQSGELEEVVVTGIRGSLEAAAEIKRESVQVVDSIVAEDIGKFPDPTTAAALQRVPGVQVSIGNNNEIVGVLIRGLSDIQTTLDGRELFSANSRNFQFQDLPADALARVDVIKSTTADLIEGGIAGVTDLRLHKPFNFDEPTAVIGARANYSTNVEEVNPQLSVLLTDRWNTGIGELGALLNVSWSETDYSRPVTYAPIRRSTGFRFNQPGFMVQNVAGGVNHYGTYERPQANAAFQLQATDELQFYADAVFTGYRSENQSAFVETQFFNSPATGLQDLGDPSGDCFLARVGPDGLNPNAVQLRAGNFTVQTLCNVNNATFTNATAFSSAQSRDQETNNYLGAFGTRWEGDRLDLKGEVSFQDATFEEEVFIVDIGKRIPVTNVNSSFNEGGLYDAPGNPLGAADGMYFRNGLNQNFNKSNGDLLAIQLDGGYRLDSFITKLQAGVRYADRGAEYDQARVNRGAPGGDLGTLVSSTGLGEEFYASMPGIPRINGGQSMLLPNPDYLRSDAGRDRLRQIFGFGPGDPAYQPERHFEATEKTSAAYLQASYEFNVGDSIIDGVFGVRPTRTERTIAGARPSTTGVTPLSADTTDTEVLPNFNARWVISEDWQARFNYAKTMRRPNFDSLNPGIDYIVATNPNVINSGNAGNPELKPQISDSFDATLEYYFKSGFVAGGVYYRDIKDRVINAVTAEEIDGITYNISRPRNVSAAELQGVELSGQMFFDFLPGAWAGFGVFGNYTWADTEVTGDDPLKGFPLQGVSEHNFNAGLLYERSGLSARMVYTYRSKYYDEDITGGNGLRPIDADRVNDPSYNPIWLGYVRAAGRLDMSIGYDISESVRVDLGGTNILGSKYRSYMGESFFNRDYRYDDSIYTLGMRVRF</sequence>
<feature type="domain" description="TonB-dependent receptor-like beta-barrel" evidence="11">
    <location>
        <begin position="417"/>
        <end position="876"/>
    </location>
</feature>
<evidence type="ECO:0000313" key="13">
    <source>
        <dbReference type="EMBL" id="GFE80006.1"/>
    </source>
</evidence>
<evidence type="ECO:0000256" key="3">
    <source>
        <dbReference type="ARBA" id="ARBA00022452"/>
    </source>
</evidence>
<evidence type="ECO:0000256" key="1">
    <source>
        <dbReference type="ARBA" id="ARBA00004571"/>
    </source>
</evidence>
<dbReference type="GO" id="GO:0009279">
    <property type="term" value="C:cell outer membrane"/>
    <property type="evidence" value="ECO:0007669"/>
    <property type="project" value="UniProtKB-SubCell"/>
</dbReference>
<comment type="caution">
    <text evidence="13">The sequence shown here is derived from an EMBL/GenBank/DDBJ whole genome shotgun (WGS) entry which is preliminary data.</text>
</comment>
<evidence type="ECO:0000259" key="12">
    <source>
        <dbReference type="Pfam" id="PF07715"/>
    </source>
</evidence>
<protein>
    <submittedName>
        <fullName evidence="13">TonB-dependent receptor</fullName>
    </submittedName>
</protein>
<keyword evidence="4 8" id="KW-0812">Transmembrane</keyword>
<dbReference type="Gene3D" id="2.170.130.10">
    <property type="entry name" value="TonB-dependent receptor, plug domain"/>
    <property type="match status" value="1"/>
</dbReference>
<keyword evidence="6 8" id="KW-0472">Membrane</keyword>
<evidence type="ECO:0000259" key="11">
    <source>
        <dbReference type="Pfam" id="PF00593"/>
    </source>
</evidence>
<accession>A0A829YBF3</accession>
<dbReference type="InterPro" id="IPR037066">
    <property type="entry name" value="Plug_dom_sf"/>
</dbReference>
<proteinExistence type="inferred from homology"/>
<dbReference type="Pfam" id="PF07715">
    <property type="entry name" value="Plug"/>
    <property type="match status" value="1"/>
</dbReference>
<feature type="domain" description="TonB-dependent receptor plug" evidence="12">
    <location>
        <begin position="53"/>
        <end position="155"/>
    </location>
</feature>
<dbReference type="NCBIfam" id="TIGR01782">
    <property type="entry name" value="TonB-Xanth-Caul"/>
    <property type="match status" value="1"/>
</dbReference>
<dbReference type="PANTHER" id="PTHR40980">
    <property type="entry name" value="PLUG DOMAIN-CONTAINING PROTEIN"/>
    <property type="match status" value="1"/>
</dbReference>
<keyword evidence="13" id="KW-0675">Receptor</keyword>
<evidence type="ECO:0000256" key="9">
    <source>
        <dbReference type="RuleBase" id="RU003357"/>
    </source>
</evidence>
<evidence type="ECO:0000256" key="4">
    <source>
        <dbReference type="ARBA" id="ARBA00022692"/>
    </source>
</evidence>
<keyword evidence="14" id="KW-1185">Reference proteome</keyword>
<dbReference type="InterPro" id="IPR036942">
    <property type="entry name" value="Beta-barrel_TonB_sf"/>
</dbReference>
<dbReference type="InterPro" id="IPR000531">
    <property type="entry name" value="Beta-barrel_TonB"/>
</dbReference>
<keyword evidence="7 8" id="KW-0998">Cell outer membrane</keyword>
<dbReference type="AlphaFoldDB" id="A0A829YBF3"/>
<comment type="similarity">
    <text evidence="8 9">Belongs to the TonB-dependent receptor family.</text>
</comment>
<evidence type="ECO:0000256" key="2">
    <source>
        <dbReference type="ARBA" id="ARBA00022448"/>
    </source>
</evidence>
<dbReference type="Gene3D" id="2.40.170.20">
    <property type="entry name" value="TonB-dependent receptor, beta-barrel domain"/>
    <property type="match status" value="1"/>
</dbReference>
<dbReference type="InterPro" id="IPR039426">
    <property type="entry name" value="TonB-dep_rcpt-like"/>
</dbReference>
<dbReference type="InterPro" id="IPR010104">
    <property type="entry name" value="TonB_rcpt_bac"/>
</dbReference>
<keyword evidence="5 9" id="KW-0798">TonB box</keyword>
<dbReference type="InterPro" id="IPR012910">
    <property type="entry name" value="Plug_dom"/>
</dbReference>
<name>A0A829YBF3_9GAMM</name>
<dbReference type="RefSeq" id="WP_161811752.1">
    <property type="nucleotide sequence ID" value="NZ_BLJN01000002.1"/>
</dbReference>
<dbReference type="PANTHER" id="PTHR40980:SF3">
    <property type="entry name" value="TONB-DEPENDENT RECEPTOR-LIKE BETA-BARREL DOMAIN-CONTAINING PROTEIN"/>
    <property type="match status" value="1"/>
</dbReference>
<comment type="subcellular location">
    <subcellularLocation>
        <location evidence="1 8">Cell outer membrane</location>
        <topology evidence="1 8">Multi-pass membrane protein</topology>
    </subcellularLocation>
</comment>
<keyword evidence="10" id="KW-0732">Signal</keyword>
<keyword evidence="3 8" id="KW-1134">Transmembrane beta strand</keyword>
<evidence type="ECO:0000256" key="5">
    <source>
        <dbReference type="ARBA" id="ARBA00023077"/>
    </source>
</evidence>